<dbReference type="Proteomes" id="UP000541033">
    <property type="component" value="Unassembled WGS sequence"/>
</dbReference>
<dbReference type="InterPro" id="IPR027417">
    <property type="entry name" value="P-loop_NTPase"/>
</dbReference>
<accession>A0A7X5R2R1</accession>
<keyword evidence="2" id="KW-0813">Transport</keyword>
<organism evidence="6 7">
    <name type="scientific">Lysinibacter cavernae</name>
    <dbReference type="NCBI Taxonomy" id="1640652"/>
    <lineage>
        <taxon>Bacteria</taxon>
        <taxon>Bacillati</taxon>
        <taxon>Actinomycetota</taxon>
        <taxon>Actinomycetes</taxon>
        <taxon>Micrococcales</taxon>
        <taxon>Microbacteriaceae</taxon>
        <taxon>Lysinibacter</taxon>
    </lineage>
</organism>
<comment type="similarity">
    <text evidence="1">Belongs to the ABC transporter superfamily.</text>
</comment>
<feature type="domain" description="ABC transporter" evidence="5">
    <location>
        <begin position="8"/>
        <end position="239"/>
    </location>
</feature>
<evidence type="ECO:0000259" key="5">
    <source>
        <dbReference type="PROSITE" id="PS50893"/>
    </source>
</evidence>
<dbReference type="PANTHER" id="PTHR42734">
    <property type="entry name" value="METAL TRANSPORT SYSTEM ATP-BINDING PROTEIN TM_0124-RELATED"/>
    <property type="match status" value="1"/>
</dbReference>
<comment type="caution">
    <text evidence="6">The sequence shown here is derived from an EMBL/GenBank/DDBJ whole genome shotgun (WGS) entry which is preliminary data.</text>
</comment>
<keyword evidence="4 6" id="KW-0067">ATP-binding</keyword>
<evidence type="ECO:0000256" key="3">
    <source>
        <dbReference type="ARBA" id="ARBA00022741"/>
    </source>
</evidence>
<dbReference type="Pfam" id="PF00005">
    <property type="entry name" value="ABC_tran"/>
    <property type="match status" value="1"/>
</dbReference>
<evidence type="ECO:0000256" key="1">
    <source>
        <dbReference type="ARBA" id="ARBA00005417"/>
    </source>
</evidence>
<dbReference type="Gene3D" id="3.40.50.300">
    <property type="entry name" value="P-loop containing nucleotide triphosphate hydrolases"/>
    <property type="match status" value="1"/>
</dbReference>
<dbReference type="RefSeq" id="WP_167151044.1">
    <property type="nucleotide sequence ID" value="NZ_JAAMOX010000002.1"/>
</dbReference>
<evidence type="ECO:0000256" key="2">
    <source>
        <dbReference type="ARBA" id="ARBA00022448"/>
    </source>
</evidence>
<dbReference type="SUPFAM" id="SSF52540">
    <property type="entry name" value="P-loop containing nucleoside triphosphate hydrolases"/>
    <property type="match status" value="1"/>
</dbReference>
<reference evidence="6 7" key="1">
    <citation type="submission" date="2020-02" db="EMBL/GenBank/DDBJ databases">
        <title>Sequencing the genomes of 1000 actinobacteria strains.</title>
        <authorList>
            <person name="Klenk H.-P."/>
        </authorList>
    </citation>
    <scope>NUCLEOTIDE SEQUENCE [LARGE SCALE GENOMIC DNA]</scope>
    <source>
        <strain evidence="6 7">DSM 27960</strain>
    </source>
</reference>
<keyword evidence="7" id="KW-1185">Reference proteome</keyword>
<dbReference type="GO" id="GO:0005524">
    <property type="term" value="F:ATP binding"/>
    <property type="evidence" value="ECO:0007669"/>
    <property type="project" value="UniProtKB-KW"/>
</dbReference>
<keyword evidence="3" id="KW-0547">Nucleotide-binding</keyword>
<evidence type="ECO:0000256" key="4">
    <source>
        <dbReference type="ARBA" id="ARBA00022840"/>
    </source>
</evidence>
<dbReference type="PANTHER" id="PTHR42734:SF5">
    <property type="entry name" value="IRON TRANSPORT SYSTEM ATP-BINDING PROTEIN HI_0361-RELATED"/>
    <property type="match status" value="1"/>
</dbReference>
<evidence type="ECO:0000313" key="6">
    <source>
        <dbReference type="EMBL" id="NIH54600.1"/>
    </source>
</evidence>
<dbReference type="InterPro" id="IPR003593">
    <property type="entry name" value="AAA+_ATPase"/>
</dbReference>
<dbReference type="SMART" id="SM00382">
    <property type="entry name" value="AAA"/>
    <property type="match status" value="1"/>
</dbReference>
<dbReference type="EMBL" id="JAAMOX010000002">
    <property type="protein sequence ID" value="NIH54600.1"/>
    <property type="molecule type" value="Genomic_DNA"/>
</dbReference>
<evidence type="ECO:0000313" key="7">
    <source>
        <dbReference type="Proteomes" id="UP000541033"/>
    </source>
</evidence>
<dbReference type="AlphaFoldDB" id="A0A7X5R2R1"/>
<dbReference type="CDD" id="cd03235">
    <property type="entry name" value="ABC_Metallic_Cations"/>
    <property type="match status" value="1"/>
</dbReference>
<dbReference type="PROSITE" id="PS50893">
    <property type="entry name" value="ABC_TRANSPORTER_2"/>
    <property type="match status" value="1"/>
</dbReference>
<sequence length="256" mass="27742">MNQQSPAIDLRHASFSYGAAPQLSDVTATVERGDAVALVGPNGSGKSTLLKGILGLVDVVGGEVHVLGGSPRWALPRVGYLSQLSDVDREFPVSLRQVVMMGRYRSLGLMRWPGKRDKQLVDDAIERVGLTDQAGRMFGELSGGQQQRGLLARALTVEPELLLLDEPFNGLDQHNRSALLATLNSLRDDGVTIVTSTHDLQLARVVCTKVMLLNKKLIAYGPVEETLKLPLVEQTFEGSLAHVDDHSVVPTGHEHD</sequence>
<dbReference type="GO" id="GO:0016887">
    <property type="term" value="F:ATP hydrolysis activity"/>
    <property type="evidence" value="ECO:0007669"/>
    <property type="project" value="InterPro"/>
</dbReference>
<name>A0A7X5R2R1_9MICO</name>
<dbReference type="InterPro" id="IPR050153">
    <property type="entry name" value="Metal_Ion_Import_ABC"/>
</dbReference>
<protein>
    <submittedName>
        <fullName evidence="6">Manganese/iron transport system ATP-binding protein</fullName>
    </submittedName>
</protein>
<dbReference type="InterPro" id="IPR003439">
    <property type="entry name" value="ABC_transporter-like_ATP-bd"/>
</dbReference>
<gene>
    <name evidence="6" type="ORF">FHX76_002496</name>
</gene>
<proteinExistence type="inferred from homology"/>